<sequence>MLSVILIWLYVIVTTYLIGYGFINIMLAFSKRGRATQKGSEKAYRFHSHTGYIMSGVLISTVYAQIWSIFDKVELNCHIFLMFFACIFGVVYRDKMSEELRMLLRIIRSYKSRILYLVVFFLMAYGTSNGIMHYDSDLYHAQAIRWIEEYGVVKGLGNLHVRLAYNSAAFPLSALFSMKFLQLDRSYHVMAGFFALVLAWECVELKSIIRRGNIIISDFARLAAIYYLFGIFDEMVAPASDYFVATLVFYIVIKWLDLYVRREHSYVPYIFLTFLSVYATTIKLVAAPLMLVASIPIYRLLNNRTKHKLQVFYASILGALTIAVPFFVRNVIISGWLIYPATVIDLFNVPWKIPKGVAEYDALEIKTFGRGFSDVPNHAHMSFPEWFPKWFSELSSFNKMVIILDILAILIYVLLSVHYILIDSKERTVGDKKITEKIFDINMRSMLRTGDFFAIGGTMITCFLFWMASAPLIRYGIVFALLTAVVILGRVVILLINKFDKRKKEVFFKSFTAIVLLWLAFKGVNLVAEAEKRFNPDYLLKQQDYGVYEVKPYEVNGVTFYYPSEGDRVGYEPFPSSPENLSGKLQFIGGNPKDGFVKIK</sequence>
<evidence type="ECO:0000256" key="1">
    <source>
        <dbReference type="SAM" id="Phobius"/>
    </source>
</evidence>
<keyword evidence="4" id="KW-1185">Reference proteome</keyword>
<dbReference type="NCBIfam" id="NF047510">
    <property type="entry name" value="LIC_10190_fam"/>
    <property type="match status" value="1"/>
</dbReference>
<keyword evidence="1" id="KW-1133">Transmembrane helix</keyword>
<gene>
    <name evidence="3" type="ORF">SAMN02910451_01078</name>
</gene>
<feature type="transmembrane region" description="Helical" evidence="1">
    <location>
        <begin position="50"/>
        <end position="69"/>
    </location>
</feature>
<dbReference type="EMBL" id="FMUR01000006">
    <property type="protein sequence ID" value="SCY00647.1"/>
    <property type="molecule type" value="Genomic_DNA"/>
</dbReference>
<evidence type="ECO:0000259" key="2">
    <source>
        <dbReference type="Pfam" id="PF26626"/>
    </source>
</evidence>
<feature type="transmembrane region" description="Helical" evidence="1">
    <location>
        <begin position="311"/>
        <end position="339"/>
    </location>
</feature>
<dbReference type="InterPro" id="IPR058065">
    <property type="entry name" value="LIC_10190-like"/>
</dbReference>
<protein>
    <recommendedName>
        <fullName evidence="2">DUF8201 domain-containing protein</fullName>
    </recommendedName>
</protein>
<feature type="transmembrane region" description="Helical" evidence="1">
    <location>
        <begin position="508"/>
        <end position="528"/>
    </location>
</feature>
<feature type="transmembrane region" description="Helical" evidence="1">
    <location>
        <begin position="224"/>
        <end position="253"/>
    </location>
</feature>
<feature type="transmembrane region" description="Helical" evidence="1">
    <location>
        <begin position="265"/>
        <end position="291"/>
    </location>
</feature>
<feature type="transmembrane region" description="Helical" evidence="1">
    <location>
        <begin position="475"/>
        <end position="496"/>
    </location>
</feature>
<dbReference type="InterPro" id="IPR058514">
    <property type="entry name" value="DUF8201"/>
</dbReference>
<evidence type="ECO:0000313" key="4">
    <source>
        <dbReference type="Proteomes" id="UP000183047"/>
    </source>
</evidence>
<name>A0A1G5CE92_9FIRM</name>
<keyword evidence="1" id="KW-0812">Transmembrane</keyword>
<keyword evidence="1" id="KW-0472">Membrane</keyword>
<feature type="domain" description="DUF8201" evidence="2">
    <location>
        <begin position="1"/>
        <end position="480"/>
    </location>
</feature>
<organism evidence="3 4">
    <name type="scientific">Butyrivibrio hungatei</name>
    <dbReference type="NCBI Taxonomy" id="185008"/>
    <lineage>
        <taxon>Bacteria</taxon>
        <taxon>Bacillati</taxon>
        <taxon>Bacillota</taxon>
        <taxon>Clostridia</taxon>
        <taxon>Lachnospirales</taxon>
        <taxon>Lachnospiraceae</taxon>
        <taxon>Butyrivibrio</taxon>
    </lineage>
</organism>
<feature type="transmembrane region" description="Helical" evidence="1">
    <location>
        <begin position="452"/>
        <end position="469"/>
    </location>
</feature>
<reference evidence="4" key="1">
    <citation type="submission" date="2016-10" db="EMBL/GenBank/DDBJ databases">
        <authorList>
            <person name="Varghese N."/>
            <person name="Submissions S."/>
        </authorList>
    </citation>
    <scope>NUCLEOTIDE SEQUENCE [LARGE SCALE GENOMIC DNA]</scope>
    <source>
        <strain evidence="4">XBD2006</strain>
    </source>
</reference>
<dbReference type="Pfam" id="PF26626">
    <property type="entry name" value="DUF8201"/>
    <property type="match status" value="1"/>
</dbReference>
<dbReference type="Proteomes" id="UP000183047">
    <property type="component" value="Unassembled WGS sequence"/>
</dbReference>
<feature type="transmembrane region" description="Helical" evidence="1">
    <location>
        <begin position="75"/>
        <end position="93"/>
    </location>
</feature>
<feature type="transmembrane region" description="Helical" evidence="1">
    <location>
        <begin position="186"/>
        <end position="203"/>
    </location>
</feature>
<accession>A0A1G5CE92</accession>
<dbReference type="RefSeq" id="WP_074461780.1">
    <property type="nucleotide sequence ID" value="NZ_FMUR01000006.1"/>
</dbReference>
<feature type="transmembrane region" description="Helical" evidence="1">
    <location>
        <begin position="6"/>
        <end position="29"/>
    </location>
</feature>
<proteinExistence type="predicted"/>
<evidence type="ECO:0000313" key="3">
    <source>
        <dbReference type="EMBL" id="SCY00647.1"/>
    </source>
</evidence>
<feature type="transmembrane region" description="Helical" evidence="1">
    <location>
        <begin position="114"/>
        <end position="132"/>
    </location>
</feature>
<feature type="transmembrane region" description="Helical" evidence="1">
    <location>
        <begin position="400"/>
        <end position="422"/>
    </location>
</feature>
<dbReference type="AlphaFoldDB" id="A0A1G5CE92"/>